<dbReference type="EMBL" id="JACXVP010000012">
    <property type="protein sequence ID" value="KAG5571437.1"/>
    <property type="molecule type" value="Genomic_DNA"/>
</dbReference>
<gene>
    <name evidence="1" type="ORF">H5410_061203</name>
</gene>
<protein>
    <submittedName>
        <fullName evidence="1">Uncharacterized protein</fullName>
    </submittedName>
</protein>
<proteinExistence type="predicted"/>
<accession>A0A9J5W741</accession>
<dbReference type="Proteomes" id="UP000824120">
    <property type="component" value="Chromosome 12"/>
</dbReference>
<reference evidence="1 2" key="1">
    <citation type="submission" date="2020-09" db="EMBL/GenBank/DDBJ databases">
        <title>De no assembly of potato wild relative species, Solanum commersonii.</title>
        <authorList>
            <person name="Cho K."/>
        </authorList>
    </citation>
    <scope>NUCLEOTIDE SEQUENCE [LARGE SCALE GENOMIC DNA]</scope>
    <source>
        <strain evidence="1">LZ3.2</strain>
        <tissue evidence="1">Leaf</tissue>
    </source>
</reference>
<keyword evidence="2" id="KW-1185">Reference proteome</keyword>
<dbReference type="CDD" id="cd00303">
    <property type="entry name" value="retropepsin_like"/>
    <property type="match status" value="1"/>
</dbReference>
<dbReference type="AlphaFoldDB" id="A0A9J5W741"/>
<name>A0A9J5W741_SOLCO</name>
<dbReference type="Pfam" id="PF08284">
    <property type="entry name" value="RVP_2"/>
    <property type="match status" value="1"/>
</dbReference>
<comment type="caution">
    <text evidence="1">The sequence shown here is derived from an EMBL/GenBank/DDBJ whole genome shotgun (WGS) entry which is preliminary data.</text>
</comment>
<dbReference type="Gene3D" id="2.40.70.10">
    <property type="entry name" value="Acid Proteases"/>
    <property type="match status" value="1"/>
</dbReference>
<evidence type="ECO:0000313" key="2">
    <source>
        <dbReference type="Proteomes" id="UP000824120"/>
    </source>
</evidence>
<dbReference type="InterPro" id="IPR021109">
    <property type="entry name" value="Peptidase_aspartic_dom_sf"/>
</dbReference>
<sequence length="132" mass="14552">MIKVFTFDVYDFLDPGASLSFVTPYIAMRFGIVPEQLLEPFVVSTHVGESIIAERVNRDCSVSVNHKGTMVDLVKLDMVDIGVILGVAIGMVKVFTFDVYDLLNPGASLSFVTPYVAMRFDIVPEQILGPFS</sequence>
<organism evidence="1 2">
    <name type="scientific">Solanum commersonii</name>
    <name type="common">Commerson's wild potato</name>
    <name type="synonym">Commerson's nightshade</name>
    <dbReference type="NCBI Taxonomy" id="4109"/>
    <lineage>
        <taxon>Eukaryota</taxon>
        <taxon>Viridiplantae</taxon>
        <taxon>Streptophyta</taxon>
        <taxon>Embryophyta</taxon>
        <taxon>Tracheophyta</taxon>
        <taxon>Spermatophyta</taxon>
        <taxon>Magnoliopsida</taxon>
        <taxon>eudicotyledons</taxon>
        <taxon>Gunneridae</taxon>
        <taxon>Pentapetalae</taxon>
        <taxon>asterids</taxon>
        <taxon>lamiids</taxon>
        <taxon>Solanales</taxon>
        <taxon>Solanaceae</taxon>
        <taxon>Solanoideae</taxon>
        <taxon>Solaneae</taxon>
        <taxon>Solanum</taxon>
    </lineage>
</organism>
<evidence type="ECO:0000313" key="1">
    <source>
        <dbReference type="EMBL" id="KAG5571437.1"/>
    </source>
</evidence>